<sequence length="236" mass="26206">MVFMYEPDIHTIRVYEGVLERLFWEWVPSADQAPTPAALNTILELFCDAFLDHNPVVLPPNAPSGSYHTTVYAQHRVARHEFLSRLDMWRTQRVDIARYANISTPTYHIFHSAPIPASNDVGAMTSTFPVHSGPATQQPTIATPVNRRPAPFNTAGNSNALPTPGPSTIVPGIPRPQLRCSVAEKNATFINLMLASIEEADLGPDDPAVQSSNRWIFAFEAQLRTEHEKEGCDICF</sequence>
<name>A0A4Y7SX71_COPMI</name>
<accession>A0A4Y7SX71</accession>
<keyword evidence="2" id="KW-1185">Reference proteome</keyword>
<reference evidence="1 2" key="1">
    <citation type="journal article" date="2019" name="Nat. Ecol. Evol.">
        <title>Megaphylogeny resolves global patterns of mushroom evolution.</title>
        <authorList>
            <person name="Varga T."/>
            <person name="Krizsan K."/>
            <person name="Foldi C."/>
            <person name="Dima B."/>
            <person name="Sanchez-Garcia M."/>
            <person name="Sanchez-Ramirez S."/>
            <person name="Szollosi G.J."/>
            <person name="Szarkandi J.G."/>
            <person name="Papp V."/>
            <person name="Albert L."/>
            <person name="Andreopoulos W."/>
            <person name="Angelini C."/>
            <person name="Antonin V."/>
            <person name="Barry K.W."/>
            <person name="Bougher N.L."/>
            <person name="Buchanan P."/>
            <person name="Buyck B."/>
            <person name="Bense V."/>
            <person name="Catcheside P."/>
            <person name="Chovatia M."/>
            <person name="Cooper J."/>
            <person name="Damon W."/>
            <person name="Desjardin D."/>
            <person name="Finy P."/>
            <person name="Geml J."/>
            <person name="Haridas S."/>
            <person name="Hughes K."/>
            <person name="Justo A."/>
            <person name="Karasinski D."/>
            <person name="Kautmanova I."/>
            <person name="Kiss B."/>
            <person name="Kocsube S."/>
            <person name="Kotiranta H."/>
            <person name="LaButti K.M."/>
            <person name="Lechner B.E."/>
            <person name="Liimatainen K."/>
            <person name="Lipzen A."/>
            <person name="Lukacs Z."/>
            <person name="Mihaltcheva S."/>
            <person name="Morgado L.N."/>
            <person name="Niskanen T."/>
            <person name="Noordeloos M.E."/>
            <person name="Ohm R.A."/>
            <person name="Ortiz-Santana B."/>
            <person name="Ovrebo C."/>
            <person name="Racz N."/>
            <person name="Riley R."/>
            <person name="Savchenko A."/>
            <person name="Shiryaev A."/>
            <person name="Soop K."/>
            <person name="Spirin V."/>
            <person name="Szebenyi C."/>
            <person name="Tomsovsky M."/>
            <person name="Tulloss R.E."/>
            <person name="Uehling J."/>
            <person name="Grigoriev I.V."/>
            <person name="Vagvolgyi C."/>
            <person name="Papp T."/>
            <person name="Martin F.M."/>
            <person name="Miettinen O."/>
            <person name="Hibbett D.S."/>
            <person name="Nagy L.G."/>
        </authorList>
    </citation>
    <scope>NUCLEOTIDE SEQUENCE [LARGE SCALE GENOMIC DNA]</scope>
    <source>
        <strain evidence="1 2">FP101781</strain>
    </source>
</reference>
<comment type="caution">
    <text evidence="1">The sequence shown here is derived from an EMBL/GenBank/DDBJ whole genome shotgun (WGS) entry which is preliminary data.</text>
</comment>
<dbReference type="EMBL" id="QPFP01000053">
    <property type="protein sequence ID" value="TEB25839.1"/>
    <property type="molecule type" value="Genomic_DNA"/>
</dbReference>
<organism evidence="1 2">
    <name type="scientific">Coprinellus micaceus</name>
    <name type="common">Glistening ink-cap mushroom</name>
    <name type="synonym">Coprinus micaceus</name>
    <dbReference type="NCBI Taxonomy" id="71717"/>
    <lineage>
        <taxon>Eukaryota</taxon>
        <taxon>Fungi</taxon>
        <taxon>Dikarya</taxon>
        <taxon>Basidiomycota</taxon>
        <taxon>Agaricomycotina</taxon>
        <taxon>Agaricomycetes</taxon>
        <taxon>Agaricomycetidae</taxon>
        <taxon>Agaricales</taxon>
        <taxon>Agaricineae</taxon>
        <taxon>Psathyrellaceae</taxon>
        <taxon>Coprinellus</taxon>
    </lineage>
</organism>
<evidence type="ECO:0000313" key="1">
    <source>
        <dbReference type="EMBL" id="TEB25839.1"/>
    </source>
</evidence>
<dbReference type="AlphaFoldDB" id="A0A4Y7SX71"/>
<evidence type="ECO:0000313" key="2">
    <source>
        <dbReference type="Proteomes" id="UP000298030"/>
    </source>
</evidence>
<protein>
    <submittedName>
        <fullName evidence="1">Uncharacterized protein</fullName>
    </submittedName>
</protein>
<proteinExistence type="predicted"/>
<dbReference type="Proteomes" id="UP000298030">
    <property type="component" value="Unassembled WGS sequence"/>
</dbReference>
<gene>
    <name evidence="1" type="ORF">FA13DRAFT_1796154</name>
</gene>